<proteinExistence type="predicted"/>
<reference evidence="2" key="1">
    <citation type="submission" date="2017-06" db="EMBL/GenBank/DDBJ databases">
        <title>Whole genome sequence of Laribacter hongkongensis LHGZ1.</title>
        <authorList>
            <person name="Chen D."/>
            <person name="Wu H."/>
            <person name="Chen J."/>
        </authorList>
    </citation>
    <scope>NUCLEOTIDE SEQUENCE [LARGE SCALE GENOMIC DNA]</scope>
    <source>
        <strain evidence="2">LHGZ1</strain>
    </source>
</reference>
<dbReference type="Proteomes" id="UP000197424">
    <property type="component" value="Chromosome"/>
</dbReference>
<dbReference type="AlphaFoldDB" id="A0A248LGK0"/>
<name>A0A248LGK0_9NEIS</name>
<dbReference type="EMBL" id="CP022115">
    <property type="protein sequence ID" value="ASJ23313.1"/>
    <property type="molecule type" value="Genomic_DNA"/>
</dbReference>
<gene>
    <name evidence="1" type="ORF">LHGZ1_0482</name>
</gene>
<accession>A0A248LGK0</accession>
<evidence type="ECO:0000313" key="2">
    <source>
        <dbReference type="Proteomes" id="UP000197424"/>
    </source>
</evidence>
<protein>
    <submittedName>
        <fullName evidence="1">Uncharacterized protein</fullName>
    </submittedName>
</protein>
<organism evidence="1 2">
    <name type="scientific">Laribacter hongkongensis</name>
    <dbReference type="NCBI Taxonomy" id="168471"/>
    <lineage>
        <taxon>Bacteria</taxon>
        <taxon>Pseudomonadati</taxon>
        <taxon>Pseudomonadota</taxon>
        <taxon>Betaproteobacteria</taxon>
        <taxon>Neisseriales</taxon>
        <taxon>Aquaspirillaceae</taxon>
        <taxon>Laribacter</taxon>
    </lineage>
</organism>
<evidence type="ECO:0000313" key="1">
    <source>
        <dbReference type="EMBL" id="ASJ23313.1"/>
    </source>
</evidence>
<sequence>MYQHSWGRCWEWRIWCRKWQNCFSIVLSGQMLAYSCHCVVILENCCFVSVGDTNESSAFYRVLNEKNAC</sequence>